<dbReference type="GO" id="GO:0020037">
    <property type="term" value="F:heme binding"/>
    <property type="evidence" value="ECO:0007669"/>
    <property type="project" value="InterPro"/>
</dbReference>
<accession>A0A917Z224</accession>
<dbReference type="AlphaFoldDB" id="A0A917Z224"/>
<name>A0A917Z224_9ACTN</name>
<keyword evidence="4 5" id="KW-0408">Iron</keyword>
<comment type="caution">
    <text evidence="7">The sequence shown here is derived from an EMBL/GenBank/DDBJ whole genome shotgun (WGS) entry which is preliminary data.</text>
</comment>
<evidence type="ECO:0000256" key="1">
    <source>
        <dbReference type="ARBA" id="ARBA00001971"/>
    </source>
</evidence>
<protein>
    <submittedName>
        <fullName evidence="7">Cytochrome P450</fullName>
    </submittedName>
</protein>
<evidence type="ECO:0000256" key="4">
    <source>
        <dbReference type="ARBA" id="ARBA00023004"/>
    </source>
</evidence>
<dbReference type="InterPro" id="IPR050121">
    <property type="entry name" value="Cytochrome_P450_monoxygenase"/>
</dbReference>
<organism evidence="7 8">
    <name type="scientific">Nonomuraea cavernae</name>
    <dbReference type="NCBI Taxonomy" id="2045107"/>
    <lineage>
        <taxon>Bacteria</taxon>
        <taxon>Bacillati</taxon>
        <taxon>Actinomycetota</taxon>
        <taxon>Actinomycetes</taxon>
        <taxon>Streptosporangiales</taxon>
        <taxon>Streptosporangiaceae</taxon>
        <taxon>Nonomuraea</taxon>
    </lineage>
</organism>
<keyword evidence="3 5" id="KW-0479">Metal-binding</keyword>
<dbReference type="PANTHER" id="PTHR24305:SF166">
    <property type="entry name" value="CYTOCHROME P450 12A4, MITOCHONDRIAL-RELATED"/>
    <property type="match status" value="1"/>
</dbReference>
<evidence type="ECO:0000313" key="7">
    <source>
        <dbReference type="EMBL" id="GGO73032.1"/>
    </source>
</evidence>
<reference evidence="7" key="2">
    <citation type="submission" date="2020-09" db="EMBL/GenBank/DDBJ databases">
        <authorList>
            <person name="Sun Q."/>
            <person name="Zhou Y."/>
        </authorList>
    </citation>
    <scope>NUCLEOTIDE SEQUENCE</scope>
    <source>
        <strain evidence="7">CGMCC 4.7368</strain>
    </source>
</reference>
<gene>
    <name evidence="7" type="ORF">GCM10012289_42480</name>
</gene>
<keyword evidence="6" id="KW-0503">Monooxygenase</keyword>
<feature type="binding site" description="axial binding residue" evidence="5">
    <location>
        <position position="386"/>
    </location>
    <ligand>
        <name>heme</name>
        <dbReference type="ChEBI" id="CHEBI:30413"/>
    </ligand>
    <ligandPart>
        <name>Fe</name>
        <dbReference type="ChEBI" id="CHEBI:18248"/>
    </ligandPart>
</feature>
<dbReference type="InterPro" id="IPR002403">
    <property type="entry name" value="Cyt_P450_E_grp-IV"/>
</dbReference>
<dbReference type="InterPro" id="IPR017972">
    <property type="entry name" value="Cyt_P450_CS"/>
</dbReference>
<keyword evidence="6" id="KW-0560">Oxidoreductase</keyword>
<dbReference type="GO" id="GO:0016705">
    <property type="term" value="F:oxidoreductase activity, acting on paired donors, with incorporation or reduction of molecular oxygen"/>
    <property type="evidence" value="ECO:0007669"/>
    <property type="project" value="InterPro"/>
</dbReference>
<comment type="cofactor">
    <cofactor evidence="1 5">
        <name>heme</name>
        <dbReference type="ChEBI" id="CHEBI:30413"/>
    </cofactor>
</comment>
<comment type="similarity">
    <text evidence="2 6">Belongs to the cytochrome P450 family.</text>
</comment>
<evidence type="ECO:0000313" key="8">
    <source>
        <dbReference type="Proteomes" id="UP000646523"/>
    </source>
</evidence>
<dbReference type="GO" id="GO:0004497">
    <property type="term" value="F:monooxygenase activity"/>
    <property type="evidence" value="ECO:0007669"/>
    <property type="project" value="UniProtKB-KW"/>
</dbReference>
<dbReference type="PANTHER" id="PTHR24305">
    <property type="entry name" value="CYTOCHROME P450"/>
    <property type="match status" value="1"/>
</dbReference>
<keyword evidence="5 6" id="KW-0349">Heme</keyword>
<sequence length="441" mass="49066">MTAPALSQIPGPTGRRLLDTTYEYERDRLGFITRCQREFGDVFRFSPTTVVVSHPDVIHDLFLRTNTDFRTEGSLFSGDRTPWEEQAQETESNMLARRKGWRGVSRSAAGAHGARFLDHLDTLVRGSGGRAVEVFPMMKAFSGFAVADYCLGGHGDDVTGIADAIDAGASASVRLMASSLSLPRWLPLPSVLRAKRTKRRAMARLERHVAGRSPGLAGAEPRDLLDVLLAGRGAALDRAAVVRLMDVVLRASHGVPGATLAWAVRQFALRPEHLERVRTEGEVVRAARHGESVAVSEFPYTAAFLNELLRAFPPTWLMGRWVQRDTGLAGFRLRRGEQVMFSAHHVHRDPRWWDDPHEFRPERWLERDRPYVGRAYFPFGAGPRICFGNQLGLVQLTLTIAWLAAAYDIEAINVTEALPAPEALFVPSGLEARFRPRRAST</sequence>
<dbReference type="Pfam" id="PF00067">
    <property type="entry name" value="p450"/>
    <property type="match status" value="1"/>
</dbReference>
<dbReference type="RefSeq" id="WP_189125892.1">
    <property type="nucleotide sequence ID" value="NZ_BMNH01000013.1"/>
</dbReference>
<proteinExistence type="inferred from homology"/>
<evidence type="ECO:0000256" key="5">
    <source>
        <dbReference type="PIRSR" id="PIRSR602403-1"/>
    </source>
</evidence>
<dbReference type="InterPro" id="IPR001128">
    <property type="entry name" value="Cyt_P450"/>
</dbReference>
<dbReference type="Proteomes" id="UP000646523">
    <property type="component" value="Unassembled WGS sequence"/>
</dbReference>
<dbReference type="Gene3D" id="1.10.630.10">
    <property type="entry name" value="Cytochrome P450"/>
    <property type="match status" value="1"/>
</dbReference>
<keyword evidence="8" id="KW-1185">Reference proteome</keyword>
<dbReference type="InterPro" id="IPR036396">
    <property type="entry name" value="Cyt_P450_sf"/>
</dbReference>
<evidence type="ECO:0000256" key="6">
    <source>
        <dbReference type="RuleBase" id="RU000461"/>
    </source>
</evidence>
<dbReference type="EMBL" id="BMNH01000013">
    <property type="protein sequence ID" value="GGO73032.1"/>
    <property type="molecule type" value="Genomic_DNA"/>
</dbReference>
<dbReference type="GO" id="GO:0005506">
    <property type="term" value="F:iron ion binding"/>
    <property type="evidence" value="ECO:0007669"/>
    <property type="project" value="InterPro"/>
</dbReference>
<dbReference type="PROSITE" id="PS00086">
    <property type="entry name" value="CYTOCHROME_P450"/>
    <property type="match status" value="1"/>
</dbReference>
<dbReference type="PRINTS" id="PR00385">
    <property type="entry name" value="P450"/>
</dbReference>
<evidence type="ECO:0000256" key="2">
    <source>
        <dbReference type="ARBA" id="ARBA00010617"/>
    </source>
</evidence>
<dbReference type="SUPFAM" id="SSF48264">
    <property type="entry name" value="Cytochrome P450"/>
    <property type="match status" value="1"/>
</dbReference>
<dbReference type="PRINTS" id="PR00465">
    <property type="entry name" value="EP450IV"/>
</dbReference>
<reference evidence="7" key="1">
    <citation type="journal article" date="2014" name="Int. J. Syst. Evol. Microbiol.">
        <title>Complete genome sequence of Corynebacterium casei LMG S-19264T (=DSM 44701T), isolated from a smear-ripened cheese.</title>
        <authorList>
            <consortium name="US DOE Joint Genome Institute (JGI-PGF)"/>
            <person name="Walter F."/>
            <person name="Albersmeier A."/>
            <person name="Kalinowski J."/>
            <person name="Ruckert C."/>
        </authorList>
    </citation>
    <scope>NUCLEOTIDE SEQUENCE</scope>
    <source>
        <strain evidence="7">CGMCC 4.7368</strain>
    </source>
</reference>
<evidence type="ECO:0000256" key="3">
    <source>
        <dbReference type="ARBA" id="ARBA00022723"/>
    </source>
</evidence>